<feature type="region of interest" description="Disordered" evidence="1">
    <location>
        <begin position="110"/>
        <end position="145"/>
    </location>
</feature>
<dbReference type="AlphaFoldDB" id="A0AAV7N5V1"/>
<dbReference type="Proteomes" id="UP001066276">
    <property type="component" value="Chromosome 9"/>
</dbReference>
<reference evidence="2" key="1">
    <citation type="journal article" date="2022" name="bioRxiv">
        <title>Sequencing and chromosome-scale assembly of the giantPleurodeles waltlgenome.</title>
        <authorList>
            <person name="Brown T."/>
            <person name="Elewa A."/>
            <person name="Iarovenko S."/>
            <person name="Subramanian E."/>
            <person name="Araus A.J."/>
            <person name="Petzold A."/>
            <person name="Susuki M."/>
            <person name="Suzuki K.-i.T."/>
            <person name="Hayashi T."/>
            <person name="Toyoda A."/>
            <person name="Oliveira C."/>
            <person name="Osipova E."/>
            <person name="Leigh N.D."/>
            <person name="Simon A."/>
            <person name="Yun M.H."/>
        </authorList>
    </citation>
    <scope>NUCLEOTIDE SEQUENCE</scope>
    <source>
        <strain evidence="2">20211129_DDA</strain>
        <tissue evidence="2">Liver</tissue>
    </source>
</reference>
<evidence type="ECO:0000313" key="3">
    <source>
        <dbReference type="Proteomes" id="UP001066276"/>
    </source>
</evidence>
<comment type="caution">
    <text evidence="2">The sequence shown here is derived from an EMBL/GenBank/DDBJ whole genome shotgun (WGS) entry which is preliminary data.</text>
</comment>
<feature type="region of interest" description="Disordered" evidence="1">
    <location>
        <begin position="28"/>
        <end position="65"/>
    </location>
</feature>
<protein>
    <submittedName>
        <fullName evidence="2">Uncharacterized protein</fullName>
    </submittedName>
</protein>
<evidence type="ECO:0000313" key="2">
    <source>
        <dbReference type="EMBL" id="KAJ1110692.1"/>
    </source>
</evidence>
<dbReference type="EMBL" id="JANPWB010000013">
    <property type="protein sequence ID" value="KAJ1110692.1"/>
    <property type="molecule type" value="Genomic_DNA"/>
</dbReference>
<sequence>MRSPASHALKATTAPNVALGALLRRAARQPESAGFEDPAPSRTGRCPAQTTIPGSPAWPLCAPRQAGARRAGQHLISRLPRHVQHSPLPHITSRLLGSLLRRRLTSRMRDRRVGHKVRETSAPHPCGQKHKRGRGTYKTGRGFPNARALRDAPRDNALYTRVMAQVHLVHLKELLAHTYFTPGLRARSVVEMPRLHS</sequence>
<proteinExistence type="predicted"/>
<gene>
    <name evidence="2" type="ORF">NDU88_008040</name>
</gene>
<evidence type="ECO:0000256" key="1">
    <source>
        <dbReference type="SAM" id="MobiDB-lite"/>
    </source>
</evidence>
<organism evidence="2 3">
    <name type="scientific">Pleurodeles waltl</name>
    <name type="common">Iberian ribbed newt</name>
    <dbReference type="NCBI Taxonomy" id="8319"/>
    <lineage>
        <taxon>Eukaryota</taxon>
        <taxon>Metazoa</taxon>
        <taxon>Chordata</taxon>
        <taxon>Craniata</taxon>
        <taxon>Vertebrata</taxon>
        <taxon>Euteleostomi</taxon>
        <taxon>Amphibia</taxon>
        <taxon>Batrachia</taxon>
        <taxon>Caudata</taxon>
        <taxon>Salamandroidea</taxon>
        <taxon>Salamandridae</taxon>
        <taxon>Pleurodelinae</taxon>
        <taxon>Pleurodeles</taxon>
    </lineage>
</organism>
<accession>A0AAV7N5V1</accession>
<keyword evidence="3" id="KW-1185">Reference proteome</keyword>
<name>A0AAV7N5V1_PLEWA</name>